<organism evidence="1 2">
    <name type="scientific">Mucuna pruriens</name>
    <name type="common">Velvet bean</name>
    <name type="synonym">Dolichos pruriens</name>
    <dbReference type="NCBI Taxonomy" id="157652"/>
    <lineage>
        <taxon>Eukaryota</taxon>
        <taxon>Viridiplantae</taxon>
        <taxon>Streptophyta</taxon>
        <taxon>Embryophyta</taxon>
        <taxon>Tracheophyta</taxon>
        <taxon>Spermatophyta</taxon>
        <taxon>Magnoliopsida</taxon>
        <taxon>eudicotyledons</taxon>
        <taxon>Gunneridae</taxon>
        <taxon>Pentapetalae</taxon>
        <taxon>rosids</taxon>
        <taxon>fabids</taxon>
        <taxon>Fabales</taxon>
        <taxon>Fabaceae</taxon>
        <taxon>Papilionoideae</taxon>
        <taxon>50 kb inversion clade</taxon>
        <taxon>NPAAA clade</taxon>
        <taxon>indigoferoid/millettioid clade</taxon>
        <taxon>Phaseoleae</taxon>
        <taxon>Mucuna</taxon>
    </lineage>
</organism>
<feature type="non-terminal residue" evidence="1">
    <location>
        <position position="1"/>
    </location>
</feature>
<reference evidence="1" key="1">
    <citation type="submission" date="2018-05" db="EMBL/GenBank/DDBJ databases">
        <title>Draft genome of Mucuna pruriens seed.</title>
        <authorList>
            <person name="Nnadi N.E."/>
            <person name="Vos R."/>
            <person name="Hasami M.H."/>
            <person name="Devisetty U.K."/>
            <person name="Aguiy J.C."/>
        </authorList>
    </citation>
    <scope>NUCLEOTIDE SEQUENCE [LARGE SCALE GENOMIC DNA]</scope>
    <source>
        <strain evidence="1">JCA_2017</strain>
    </source>
</reference>
<sequence>MMMDRNMSDAASRGALMDKTPTVVRNLILNMASNTQQFGTRGVITSRVVNEVATIDNLRVNITSEAARCRIASTERMVKMEHPIDMCPTLQKTEPNSAKCIGAIGGYQYVSKTTVSTESESRAIYVPTIWIHPEHAGSESEQLLVAASKISSAIIPPATATSRIASQHYNSNVIGWCRKHSLSNSFKFEWGSEHCNTAKWSRVTTTVHATTKSKSGQCRSNAENTKCGIADLCLAGMGADLVLAETDQIRTRLSIDSDRRDKV</sequence>
<evidence type="ECO:0000313" key="2">
    <source>
        <dbReference type="Proteomes" id="UP000257109"/>
    </source>
</evidence>
<proteinExistence type="predicted"/>
<comment type="caution">
    <text evidence="1">The sequence shown here is derived from an EMBL/GenBank/DDBJ whole genome shotgun (WGS) entry which is preliminary data.</text>
</comment>
<gene>
    <name evidence="1" type="ORF">CR513_31668</name>
</gene>
<name>A0A371G8Q4_MUCPR</name>
<evidence type="ECO:0000313" key="1">
    <source>
        <dbReference type="EMBL" id="RDX86930.1"/>
    </source>
</evidence>
<keyword evidence="2" id="KW-1185">Reference proteome</keyword>
<dbReference type="EMBL" id="QJKJ01006373">
    <property type="protein sequence ID" value="RDX86930.1"/>
    <property type="molecule type" value="Genomic_DNA"/>
</dbReference>
<dbReference type="AlphaFoldDB" id="A0A371G8Q4"/>
<dbReference type="OrthoDB" id="999762at2759"/>
<accession>A0A371G8Q4</accession>
<protein>
    <submittedName>
        <fullName evidence="1">Uncharacterized protein</fullName>
    </submittedName>
</protein>
<dbReference type="Proteomes" id="UP000257109">
    <property type="component" value="Unassembled WGS sequence"/>
</dbReference>